<dbReference type="STRING" id="1618446.UV61_C0022G0002"/>
<proteinExistence type="predicted"/>
<feature type="transmembrane region" description="Helical" evidence="1">
    <location>
        <begin position="17"/>
        <end position="39"/>
    </location>
</feature>
<dbReference type="InterPro" id="IPR052913">
    <property type="entry name" value="Glycopeptide_resist_protein"/>
</dbReference>
<dbReference type="PATRIC" id="fig|1618446.3.peg.1442"/>
<dbReference type="Pfam" id="PF04294">
    <property type="entry name" value="VanW"/>
    <property type="match status" value="1"/>
</dbReference>
<evidence type="ECO:0000259" key="2">
    <source>
        <dbReference type="Pfam" id="PF12229"/>
    </source>
</evidence>
<organism evidence="3 4">
    <name type="scientific">Candidatus Gottesmanbacteria bacterium GW2011_GWB1_43_11</name>
    <dbReference type="NCBI Taxonomy" id="1618446"/>
    <lineage>
        <taxon>Bacteria</taxon>
        <taxon>Candidatus Gottesmaniibacteriota</taxon>
    </lineage>
</organism>
<dbReference type="PANTHER" id="PTHR35788">
    <property type="entry name" value="EXPORTED PROTEIN-RELATED"/>
    <property type="match status" value="1"/>
</dbReference>
<dbReference type="Pfam" id="PF12229">
    <property type="entry name" value="PG_binding_4"/>
    <property type="match status" value="1"/>
</dbReference>
<accession>A0A0G1CHK7</accession>
<keyword evidence="1" id="KW-0812">Transmembrane</keyword>
<feature type="domain" description="YoaR-like putative peptidoglycan binding" evidence="2">
    <location>
        <begin position="93"/>
        <end position="197"/>
    </location>
</feature>
<dbReference type="InterPro" id="IPR022029">
    <property type="entry name" value="YoaR-like_PG-bd"/>
</dbReference>
<gene>
    <name evidence="3" type="ORF">UV61_C0022G0002</name>
</gene>
<keyword evidence="1" id="KW-1133">Transmembrane helix</keyword>
<reference evidence="3 4" key="1">
    <citation type="journal article" date="2015" name="Nature">
        <title>rRNA introns, odd ribosomes, and small enigmatic genomes across a large radiation of phyla.</title>
        <authorList>
            <person name="Brown C.T."/>
            <person name="Hug L.A."/>
            <person name="Thomas B.C."/>
            <person name="Sharon I."/>
            <person name="Castelle C.J."/>
            <person name="Singh A."/>
            <person name="Wilkins M.J."/>
            <person name="Williams K.H."/>
            <person name="Banfield J.F."/>
        </authorList>
    </citation>
    <scope>NUCLEOTIDE SEQUENCE [LARGE SCALE GENOMIC DNA]</scope>
</reference>
<sequence length="475" mass="52675">MPKIKPVKVPNKSWHKFLYFVFGVGLGLVLLITSAFFMFEKKYAERVYPGITIGRFDFSGQTSTQITNFWLNKNLPFNEITLTLAFENQIATVSGSELEAGFDATLSATQALDLGRSGHLLSDLYLKYTALREGINLPPLFRWKEEILNKTLDQLAQRINIAPENALFEFRSGRVTAFKPAKSGRVLETQQVKDWLTQQLTVLANQTNPETNLQLTLPVKTLAPTIDTAQANDLGITELIGQGESFFKGSIPGRIHNVALAASRINGVLIPPATTFSFNDTVGDISAATGYKQAYVIKNGRTVLDDGGGVCQVSTTLFRAALNAGLSIVERHAHSYRVGYYEQGGWKPGFDATVYAPSYDLKIKNDTPTYILIQAKTDLANFKLTFELYGVKDGRQVNISPVRLWDPVPPPPDLNQDDPTLPNGTIKQVDWAAPGIKASFDYRVTRGETELFKKTFYSNFIPWQAVYLKGTGPTQ</sequence>
<evidence type="ECO:0000256" key="1">
    <source>
        <dbReference type="SAM" id="Phobius"/>
    </source>
</evidence>
<evidence type="ECO:0000313" key="4">
    <source>
        <dbReference type="Proteomes" id="UP000034050"/>
    </source>
</evidence>
<comment type="caution">
    <text evidence="3">The sequence shown here is derived from an EMBL/GenBank/DDBJ whole genome shotgun (WGS) entry which is preliminary data.</text>
</comment>
<protein>
    <submittedName>
        <fullName evidence="3">VanW family protein</fullName>
    </submittedName>
</protein>
<dbReference type="PANTHER" id="PTHR35788:SF1">
    <property type="entry name" value="EXPORTED PROTEIN"/>
    <property type="match status" value="1"/>
</dbReference>
<keyword evidence="1" id="KW-0472">Membrane</keyword>
<evidence type="ECO:0000313" key="3">
    <source>
        <dbReference type="EMBL" id="KKS84997.1"/>
    </source>
</evidence>
<dbReference type="InterPro" id="IPR007391">
    <property type="entry name" value="Vancomycin_resist_VanW"/>
</dbReference>
<name>A0A0G1CHK7_9BACT</name>
<dbReference type="AlphaFoldDB" id="A0A0G1CHK7"/>
<dbReference type="Proteomes" id="UP000034050">
    <property type="component" value="Unassembled WGS sequence"/>
</dbReference>
<dbReference type="EMBL" id="LCFD01000022">
    <property type="protein sequence ID" value="KKS84997.1"/>
    <property type="molecule type" value="Genomic_DNA"/>
</dbReference>